<gene>
    <name evidence="3" type="ORF">DFH08DRAFT_422010</name>
</gene>
<dbReference type="EMBL" id="JARIHO010000062">
    <property type="protein sequence ID" value="KAJ7315386.1"/>
    <property type="molecule type" value="Genomic_DNA"/>
</dbReference>
<protein>
    <submittedName>
        <fullName evidence="3">Uncharacterized protein</fullName>
    </submittedName>
</protein>
<keyword evidence="4" id="KW-1185">Reference proteome</keyword>
<name>A0AAD6ZCX3_9AGAR</name>
<dbReference type="Proteomes" id="UP001218218">
    <property type="component" value="Unassembled WGS sequence"/>
</dbReference>
<evidence type="ECO:0000256" key="1">
    <source>
        <dbReference type="SAM" id="MobiDB-lite"/>
    </source>
</evidence>
<dbReference type="AlphaFoldDB" id="A0AAD6ZCX3"/>
<sequence>MTAPTQELPTWLSYTTITLPETTVTSVVFLPLTYYGPSIPLDSDWVYGGLTSPAPSATPSTATTTDTTSASSATPSVPSTSAVVSPTSSASTSSPTASSSTSSSGSPAASSLSPSSHLSRGGLIGVIFGSVLGALVLFLLLLCCWLRYGARRRDRTRGESTAAATREKSRTPLTALFRRRPRARTRFTMVTPLVPGAPLHEDDDLEGDWTMVGSPFSPTSPTSPRSPGSPEPGQGVTEADPFLTRTRMPNPHSAEGGVSGGESGSGSGGNSTSASSRGTGTSSASSGTNVSGYGVLLAHPSLAMPAPHPHADGSGGPHPTTYANLPPGAAAPGSTRGNGSNNGNAPPPVPGRRILSPAQMAILVEEDAVLPRASEDSVEEGEVVVARRVSIKKSTGGSAAAGVPAVPSLEKERRRSWIPRFSWLGSSRRNSRDVEAGEGEGEGQELLFDAGHGHSPSNSISALETPPRLVGQGASTASASGSGSGSGSGGAMMREFGARALLPFLASRPGSGVAAGSRPMSGVSGPSGTSSDGTTGSGKSGGTVYTDARETLSTRGSRPSSRVRGWEGAEAPPPTPPLPAPQVHSQDPLDAPAPPALAAFAGSQTSLHRQQSREDEEEDELLHNHSRDNSMSGTSHQQTATLAGSASNTTLATDTPLKPERAYAYGPPGLAFDSLAVNNHGSFTPAGKGKAGSIGSWDKAGLELGFSRPASHSQLGTFGSANVVPVPIRVGGAPVAFGGVGGGHGSRSMFGGAVPEVRGGSAPHLSLDLDDAPPGAEGRWRLLGAGSAHSPLASSNSSQEWGEGAGRRGTFGLSPAAQFHPSAGHSSEHGSFHSSSLSSGSSHAVRVAAGSQHSLYPSSGSGGSARVRLLTHAGSVEGPMSPTLSAFGHRARDAEHSGSSGSGGRRQENSSGSGSGAGEHVRSPLARAASPVSPLLSPWAGGLDPDWRPM</sequence>
<keyword evidence="2" id="KW-0472">Membrane</keyword>
<reference evidence="3" key="1">
    <citation type="submission" date="2023-03" db="EMBL/GenBank/DDBJ databases">
        <title>Massive genome expansion in bonnet fungi (Mycena s.s.) driven by repeated elements and novel gene families across ecological guilds.</title>
        <authorList>
            <consortium name="Lawrence Berkeley National Laboratory"/>
            <person name="Harder C.B."/>
            <person name="Miyauchi S."/>
            <person name="Viragh M."/>
            <person name="Kuo A."/>
            <person name="Thoen E."/>
            <person name="Andreopoulos B."/>
            <person name="Lu D."/>
            <person name="Skrede I."/>
            <person name="Drula E."/>
            <person name="Henrissat B."/>
            <person name="Morin E."/>
            <person name="Kohler A."/>
            <person name="Barry K."/>
            <person name="LaButti K."/>
            <person name="Morin E."/>
            <person name="Salamov A."/>
            <person name="Lipzen A."/>
            <person name="Mereny Z."/>
            <person name="Hegedus B."/>
            <person name="Baldrian P."/>
            <person name="Stursova M."/>
            <person name="Weitz H."/>
            <person name="Taylor A."/>
            <person name="Grigoriev I.V."/>
            <person name="Nagy L.G."/>
            <person name="Martin F."/>
            <person name="Kauserud H."/>
        </authorList>
    </citation>
    <scope>NUCLEOTIDE SEQUENCE</scope>
    <source>
        <strain evidence="3">CBHHK002</strain>
    </source>
</reference>
<feature type="compositionally biased region" description="Low complexity" evidence="1">
    <location>
        <begin position="521"/>
        <end position="534"/>
    </location>
</feature>
<feature type="transmembrane region" description="Helical" evidence="2">
    <location>
        <begin position="123"/>
        <end position="148"/>
    </location>
</feature>
<feature type="region of interest" description="Disordered" evidence="1">
    <location>
        <begin position="446"/>
        <end position="491"/>
    </location>
</feature>
<feature type="region of interest" description="Disordered" evidence="1">
    <location>
        <begin position="510"/>
        <end position="653"/>
    </location>
</feature>
<feature type="compositionally biased region" description="Low complexity" evidence="1">
    <location>
        <begin position="270"/>
        <end position="288"/>
    </location>
</feature>
<keyword evidence="2" id="KW-0812">Transmembrane</keyword>
<evidence type="ECO:0000256" key="2">
    <source>
        <dbReference type="SAM" id="Phobius"/>
    </source>
</evidence>
<feature type="compositionally biased region" description="Pro residues" evidence="1">
    <location>
        <begin position="571"/>
        <end position="580"/>
    </location>
</feature>
<organism evidence="3 4">
    <name type="scientific">Mycena albidolilacea</name>
    <dbReference type="NCBI Taxonomy" id="1033008"/>
    <lineage>
        <taxon>Eukaryota</taxon>
        <taxon>Fungi</taxon>
        <taxon>Dikarya</taxon>
        <taxon>Basidiomycota</taxon>
        <taxon>Agaricomycotina</taxon>
        <taxon>Agaricomycetes</taxon>
        <taxon>Agaricomycetidae</taxon>
        <taxon>Agaricales</taxon>
        <taxon>Marasmiineae</taxon>
        <taxon>Mycenaceae</taxon>
        <taxon>Mycena</taxon>
    </lineage>
</organism>
<feature type="compositionally biased region" description="Low complexity" evidence="1">
    <location>
        <begin position="213"/>
        <end position="233"/>
    </location>
</feature>
<evidence type="ECO:0000313" key="4">
    <source>
        <dbReference type="Proteomes" id="UP001218218"/>
    </source>
</evidence>
<keyword evidence="2" id="KW-1133">Transmembrane helix</keyword>
<comment type="caution">
    <text evidence="3">The sequence shown here is derived from an EMBL/GenBank/DDBJ whole genome shotgun (WGS) entry which is preliminary data.</text>
</comment>
<proteinExistence type="predicted"/>
<feature type="compositionally biased region" description="Gly residues" evidence="1">
    <location>
        <begin position="257"/>
        <end position="269"/>
    </location>
</feature>
<feature type="region of interest" description="Disordered" evidence="1">
    <location>
        <begin position="301"/>
        <end position="353"/>
    </location>
</feature>
<feature type="region of interest" description="Disordered" evidence="1">
    <location>
        <begin position="154"/>
        <end position="174"/>
    </location>
</feature>
<feature type="region of interest" description="Disordered" evidence="1">
    <location>
        <begin position="194"/>
        <end position="288"/>
    </location>
</feature>
<feature type="compositionally biased region" description="Low complexity" evidence="1">
    <location>
        <begin position="333"/>
        <end position="344"/>
    </location>
</feature>
<feature type="compositionally biased region" description="Low complexity" evidence="1">
    <location>
        <begin position="832"/>
        <end position="843"/>
    </location>
</feature>
<accession>A0AAD6ZCX3</accession>
<feature type="compositionally biased region" description="Low complexity" evidence="1">
    <location>
        <begin position="787"/>
        <end position="798"/>
    </location>
</feature>
<evidence type="ECO:0000313" key="3">
    <source>
        <dbReference type="EMBL" id="KAJ7315386.1"/>
    </source>
</evidence>
<feature type="region of interest" description="Disordered" evidence="1">
    <location>
        <begin position="875"/>
        <end position="950"/>
    </location>
</feature>
<feature type="compositionally biased region" description="Polar residues" evidence="1">
    <location>
        <begin position="629"/>
        <end position="653"/>
    </location>
</feature>
<feature type="region of interest" description="Disordered" evidence="1">
    <location>
        <begin position="760"/>
        <end position="845"/>
    </location>
</feature>
<feature type="region of interest" description="Disordered" evidence="1">
    <location>
        <begin position="55"/>
        <end position="114"/>
    </location>
</feature>